<evidence type="ECO:0000313" key="5">
    <source>
        <dbReference type="Proteomes" id="UP000504603"/>
    </source>
</evidence>
<organism evidence="5 6">
    <name type="scientific">Momordica charantia</name>
    <name type="common">Bitter gourd</name>
    <name type="synonym">Balsam pear</name>
    <dbReference type="NCBI Taxonomy" id="3673"/>
    <lineage>
        <taxon>Eukaryota</taxon>
        <taxon>Viridiplantae</taxon>
        <taxon>Streptophyta</taxon>
        <taxon>Embryophyta</taxon>
        <taxon>Tracheophyta</taxon>
        <taxon>Spermatophyta</taxon>
        <taxon>Magnoliopsida</taxon>
        <taxon>eudicotyledons</taxon>
        <taxon>Gunneridae</taxon>
        <taxon>Pentapetalae</taxon>
        <taxon>rosids</taxon>
        <taxon>fabids</taxon>
        <taxon>Cucurbitales</taxon>
        <taxon>Cucurbitaceae</taxon>
        <taxon>Momordiceae</taxon>
        <taxon>Momordica</taxon>
    </lineage>
</organism>
<dbReference type="PROSITE" id="PS50102">
    <property type="entry name" value="RRM"/>
    <property type="match status" value="1"/>
</dbReference>
<dbReference type="SUPFAM" id="SSF54928">
    <property type="entry name" value="RNA-binding domain, RBD"/>
    <property type="match status" value="1"/>
</dbReference>
<dbReference type="GO" id="GO:0003729">
    <property type="term" value="F:mRNA binding"/>
    <property type="evidence" value="ECO:0007669"/>
    <property type="project" value="TreeGrafter"/>
</dbReference>
<dbReference type="SMART" id="SM00360">
    <property type="entry name" value="RRM"/>
    <property type="match status" value="1"/>
</dbReference>
<dbReference type="GO" id="GO:0006406">
    <property type="term" value="P:mRNA export from nucleus"/>
    <property type="evidence" value="ECO:0007669"/>
    <property type="project" value="TreeGrafter"/>
</dbReference>
<feature type="domain" description="RRM" evidence="4">
    <location>
        <begin position="96"/>
        <end position="173"/>
    </location>
</feature>
<dbReference type="Proteomes" id="UP000504603">
    <property type="component" value="Unplaced"/>
</dbReference>
<name>A0A6J1CP51_MOMCH</name>
<evidence type="ECO:0000256" key="2">
    <source>
        <dbReference type="PROSITE-ProRule" id="PRU00176"/>
    </source>
</evidence>
<dbReference type="Pfam" id="PF13865">
    <property type="entry name" value="FoP_duplication"/>
    <property type="match status" value="1"/>
</dbReference>
<sequence length="281" mass="30869">MATPLDMSLEDMIKKNNREKLRARGRARRGRGAGGSFNGGRVVIGSIRRGPLSINTRPSAFSISKPPRRMKNVQWQHDLFEDSLRASGISGIEIGTKLYVSNLDYGVTKEDIRELFSEIGDLKRFAIHYDKNGRPSGSAEVVYTRRSDAFAALKRYNNVLLDGKPMKIEILGDNAEMPVSARINVTGLNGRSRRTVVLTSESGRTDSSTVVNHFPGPSNRGALRGRGRGRGGWSRGQGQVGGGRGRGRGRGRGLGRKKTVEKSSDELDKDLENYHAEAMQT</sequence>
<dbReference type="Gene3D" id="3.30.70.330">
    <property type="match status" value="1"/>
</dbReference>
<keyword evidence="1 2" id="KW-0694">RNA-binding</keyword>
<dbReference type="PANTHER" id="PTHR19965:SF33">
    <property type="entry name" value="THO COMPLEX SUBUNIT 4D"/>
    <property type="match status" value="1"/>
</dbReference>
<dbReference type="GO" id="GO:0005634">
    <property type="term" value="C:nucleus"/>
    <property type="evidence" value="ECO:0007669"/>
    <property type="project" value="TreeGrafter"/>
</dbReference>
<evidence type="ECO:0000256" key="3">
    <source>
        <dbReference type="SAM" id="MobiDB-lite"/>
    </source>
</evidence>
<keyword evidence="5" id="KW-1185">Reference proteome</keyword>
<dbReference type="GeneID" id="111013262"/>
<dbReference type="InterPro" id="IPR051229">
    <property type="entry name" value="ALYREF_mRNA_export"/>
</dbReference>
<proteinExistence type="predicted"/>
<dbReference type="SMART" id="SM01218">
    <property type="entry name" value="FoP_duplication"/>
    <property type="match status" value="1"/>
</dbReference>
<reference evidence="6" key="1">
    <citation type="submission" date="2025-08" db="UniProtKB">
        <authorList>
            <consortium name="RefSeq"/>
        </authorList>
    </citation>
    <scope>IDENTIFICATION</scope>
    <source>
        <strain evidence="6">OHB3-1</strain>
    </source>
</reference>
<feature type="compositionally biased region" description="Polar residues" evidence="3">
    <location>
        <begin position="200"/>
        <end position="211"/>
    </location>
</feature>
<feature type="region of interest" description="Disordered" evidence="3">
    <location>
        <begin position="200"/>
        <end position="281"/>
    </location>
</feature>
<protein>
    <submittedName>
        <fullName evidence="6">THO complex subunit 4D-like</fullName>
    </submittedName>
</protein>
<accession>A0A6J1CP51</accession>
<dbReference type="InterPro" id="IPR000504">
    <property type="entry name" value="RRM_dom"/>
</dbReference>
<evidence type="ECO:0000313" key="6">
    <source>
        <dbReference type="RefSeq" id="XP_022143379.1"/>
    </source>
</evidence>
<feature type="compositionally biased region" description="Basic and acidic residues" evidence="3">
    <location>
        <begin position="258"/>
        <end position="275"/>
    </location>
</feature>
<feature type="compositionally biased region" description="Gly residues" evidence="3">
    <location>
        <begin position="230"/>
        <end position="244"/>
    </location>
</feature>
<dbReference type="InterPro" id="IPR025715">
    <property type="entry name" value="FoP_C"/>
</dbReference>
<dbReference type="OrthoDB" id="1049195at2759"/>
<dbReference type="InterPro" id="IPR012677">
    <property type="entry name" value="Nucleotide-bd_a/b_plait_sf"/>
</dbReference>
<dbReference type="RefSeq" id="XP_022143379.1">
    <property type="nucleotide sequence ID" value="XM_022287687.1"/>
</dbReference>
<evidence type="ECO:0000256" key="1">
    <source>
        <dbReference type="ARBA" id="ARBA00022884"/>
    </source>
</evidence>
<feature type="compositionally biased region" description="Basic residues" evidence="3">
    <location>
        <begin position="245"/>
        <end position="257"/>
    </location>
</feature>
<dbReference type="CDD" id="cd12680">
    <property type="entry name" value="RRM_THOC4"/>
    <property type="match status" value="1"/>
</dbReference>
<evidence type="ECO:0000259" key="4">
    <source>
        <dbReference type="PROSITE" id="PS50102"/>
    </source>
</evidence>
<dbReference type="PANTHER" id="PTHR19965">
    <property type="entry name" value="RNA AND EXPORT FACTOR BINDING PROTEIN"/>
    <property type="match status" value="1"/>
</dbReference>
<dbReference type="Pfam" id="PF00076">
    <property type="entry name" value="RRM_1"/>
    <property type="match status" value="1"/>
</dbReference>
<dbReference type="KEGG" id="mcha:111013262"/>
<gene>
    <name evidence="6" type="primary">LOC111013262</name>
</gene>
<dbReference type="AlphaFoldDB" id="A0A6J1CP51"/>
<dbReference type="InterPro" id="IPR035979">
    <property type="entry name" value="RBD_domain_sf"/>
</dbReference>